<dbReference type="InterPro" id="IPR013783">
    <property type="entry name" value="Ig-like_fold"/>
</dbReference>
<evidence type="ECO:0000313" key="8">
    <source>
        <dbReference type="EMBL" id="KPJ16161.1"/>
    </source>
</evidence>
<keyword evidence="3" id="KW-0677">Repeat</keyword>
<dbReference type="PANTHER" id="PTHR24366:SF87">
    <property type="entry name" value="KEKKON 6, ISOFORM B"/>
    <property type="match status" value="1"/>
</dbReference>
<dbReference type="SMART" id="SM00369">
    <property type="entry name" value="LRR_TYP"/>
    <property type="match status" value="5"/>
</dbReference>
<dbReference type="FunFam" id="3.80.10.10:FF:000082">
    <property type="entry name" value="Leucine-rich repeat-containing 24"/>
    <property type="match status" value="1"/>
</dbReference>
<evidence type="ECO:0000256" key="6">
    <source>
        <dbReference type="SAM" id="SignalP"/>
    </source>
</evidence>
<gene>
    <name evidence="8" type="ORF">RR48_08166</name>
</gene>
<keyword evidence="2 6" id="KW-0732">Signal</keyword>
<organism evidence="8 9">
    <name type="scientific">Papilio machaon</name>
    <name type="common">Old World swallowtail butterfly</name>
    <dbReference type="NCBI Taxonomy" id="76193"/>
    <lineage>
        <taxon>Eukaryota</taxon>
        <taxon>Metazoa</taxon>
        <taxon>Ecdysozoa</taxon>
        <taxon>Arthropoda</taxon>
        <taxon>Hexapoda</taxon>
        <taxon>Insecta</taxon>
        <taxon>Pterygota</taxon>
        <taxon>Neoptera</taxon>
        <taxon>Endopterygota</taxon>
        <taxon>Lepidoptera</taxon>
        <taxon>Glossata</taxon>
        <taxon>Ditrysia</taxon>
        <taxon>Papilionoidea</taxon>
        <taxon>Papilionidae</taxon>
        <taxon>Papilioninae</taxon>
        <taxon>Papilio</taxon>
    </lineage>
</organism>
<dbReference type="InterPro" id="IPR001611">
    <property type="entry name" value="Leu-rich_rpt"/>
</dbReference>
<dbReference type="Gene3D" id="3.80.10.10">
    <property type="entry name" value="Ribonuclease Inhibitor"/>
    <property type="match status" value="2"/>
</dbReference>
<feature type="signal peptide" evidence="6">
    <location>
        <begin position="1"/>
        <end position="22"/>
    </location>
</feature>
<dbReference type="SUPFAM" id="SSF48726">
    <property type="entry name" value="Immunoglobulin"/>
    <property type="match status" value="1"/>
</dbReference>
<dbReference type="KEGG" id="pmac:106709529"/>
<dbReference type="EMBL" id="KQ460297">
    <property type="protein sequence ID" value="KPJ16161.1"/>
    <property type="molecule type" value="Genomic_DNA"/>
</dbReference>
<dbReference type="InterPro" id="IPR000483">
    <property type="entry name" value="Cys-rich_flank_reg_C"/>
</dbReference>
<dbReference type="Gene3D" id="2.60.40.10">
    <property type="entry name" value="Immunoglobulins"/>
    <property type="match status" value="1"/>
</dbReference>
<keyword evidence="8" id="KW-0675">Receptor</keyword>
<dbReference type="PROSITE" id="PS50835">
    <property type="entry name" value="IG_LIKE"/>
    <property type="match status" value="1"/>
</dbReference>
<dbReference type="InterPro" id="IPR003591">
    <property type="entry name" value="Leu-rich_rpt_typical-subtyp"/>
</dbReference>
<dbReference type="SUPFAM" id="SSF52058">
    <property type="entry name" value="L domain-like"/>
    <property type="match status" value="1"/>
</dbReference>
<dbReference type="SMART" id="SM00082">
    <property type="entry name" value="LRRCT"/>
    <property type="match status" value="1"/>
</dbReference>
<sequence length="581" mass="66434">MKFPYFHRLLWLFVLFLNQSKCDWLNCGHIEKCHCKWSSGKKTATCSSARLTNIPRLSPDIQILDLHENTLRELNRDTFTEIDLLNLQRLNLSDTKLRRIHNNAFRELRILIELDLSHNELRHLSPEVFDGIDRLRHLILHDNPLKEFYSEQFPILRHLKKLEISKCQLHKIHPLAFSNLRALETIHAHQNLLSYVHPNTFNLPFLKTLTLSDNPWYCDCRLRNFHEWFLNANLGNEEVLCTGPKNFANISWQYIKENEFVCPPWATSSPTVLRAEVGAEISFGCFASGDPKPNVSWYLGNKEIHNLTTEEIEIKVFKYDVIDIEFNTDMINKSSQWVNVSISNITDKFSGEWMCHANSFVGEASASLTLFLSTPRTATARSAPEFPKLILLILSMLCMTLLGFIATCICWKTRRRSLTPSKSFTDQEKKLLDSSLAASCGRQSVDLSSSYGFEMLDRSASIDSTDTQRCLDTVQITLETSGQFPSPPIEFTLPSSFANIFISVQLTDKGEGNSDFLCNERNVSHCSRPCFFESLNDNAGIKFRTPSCSTLSFSEKNATSRTMERNLKTSLSSFSTEFTAL</sequence>
<dbReference type="OrthoDB" id="1099686at2759"/>
<dbReference type="STRING" id="76193.A0A194RJN9"/>
<dbReference type="Pfam" id="PF13927">
    <property type="entry name" value="Ig_3"/>
    <property type="match status" value="1"/>
</dbReference>
<keyword evidence="5" id="KW-1133">Transmembrane helix</keyword>
<evidence type="ECO:0000256" key="1">
    <source>
        <dbReference type="ARBA" id="ARBA00022614"/>
    </source>
</evidence>
<reference evidence="8 9" key="1">
    <citation type="journal article" date="2015" name="Nat. Commun.">
        <title>Outbred genome sequencing and CRISPR/Cas9 gene editing in butterflies.</title>
        <authorList>
            <person name="Li X."/>
            <person name="Fan D."/>
            <person name="Zhang W."/>
            <person name="Liu G."/>
            <person name="Zhang L."/>
            <person name="Zhao L."/>
            <person name="Fang X."/>
            <person name="Chen L."/>
            <person name="Dong Y."/>
            <person name="Chen Y."/>
            <person name="Ding Y."/>
            <person name="Zhao R."/>
            <person name="Feng M."/>
            <person name="Zhu Y."/>
            <person name="Feng Y."/>
            <person name="Jiang X."/>
            <person name="Zhu D."/>
            <person name="Xiang H."/>
            <person name="Feng X."/>
            <person name="Li S."/>
            <person name="Wang J."/>
            <person name="Zhang G."/>
            <person name="Kronforst M.R."/>
            <person name="Wang W."/>
        </authorList>
    </citation>
    <scope>NUCLEOTIDE SEQUENCE [LARGE SCALE GENOMIC DNA]</scope>
    <source>
        <strain evidence="8">Ya'a_city_454_Pm</strain>
        <tissue evidence="8">Whole body</tissue>
    </source>
</reference>
<evidence type="ECO:0000256" key="5">
    <source>
        <dbReference type="SAM" id="Phobius"/>
    </source>
</evidence>
<dbReference type="AlphaFoldDB" id="A0A194RJN9"/>
<proteinExistence type="predicted"/>
<dbReference type="InterPro" id="IPR032675">
    <property type="entry name" value="LRR_dom_sf"/>
</dbReference>
<keyword evidence="1" id="KW-0433">Leucine-rich repeat</keyword>
<evidence type="ECO:0000256" key="3">
    <source>
        <dbReference type="ARBA" id="ARBA00022737"/>
    </source>
</evidence>
<dbReference type="InterPro" id="IPR003599">
    <property type="entry name" value="Ig_sub"/>
</dbReference>
<feature type="chain" id="PRO_5008265263" evidence="6">
    <location>
        <begin position="23"/>
        <end position="581"/>
    </location>
</feature>
<evidence type="ECO:0000313" key="9">
    <source>
        <dbReference type="Proteomes" id="UP000053240"/>
    </source>
</evidence>
<dbReference type="InterPro" id="IPR007110">
    <property type="entry name" value="Ig-like_dom"/>
</dbReference>
<evidence type="ECO:0000256" key="2">
    <source>
        <dbReference type="ARBA" id="ARBA00022729"/>
    </source>
</evidence>
<dbReference type="InParanoid" id="A0A194RJN9"/>
<dbReference type="FunCoup" id="A0A194RJN9">
    <property type="interactions" value="75"/>
</dbReference>
<dbReference type="SMART" id="SM00409">
    <property type="entry name" value="IG"/>
    <property type="match status" value="1"/>
</dbReference>
<keyword evidence="4" id="KW-1015">Disulfide bond</keyword>
<dbReference type="GO" id="GO:0071944">
    <property type="term" value="C:cell periphery"/>
    <property type="evidence" value="ECO:0007669"/>
    <property type="project" value="UniProtKB-ARBA"/>
</dbReference>
<evidence type="ECO:0000259" key="7">
    <source>
        <dbReference type="PROSITE" id="PS50835"/>
    </source>
</evidence>
<keyword evidence="9" id="KW-1185">Reference proteome</keyword>
<evidence type="ECO:0000256" key="4">
    <source>
        <dbReference type="ARBA" id="ARBA00023157"/>
    </source>
</evidence>
<feature type="transmembrane region" description="Helical" evidence="5">
    <location>
        <begin position="389"/>
        <end position="411"/>
    </location>
</feature>
<dbReference type="PANTHER" id="PTHR24366">
    <property type="entry name" value="IG(IMMUNOGLOBULIN) AND LRR(LEUCINE RICH REPEAT) DOMAINS"/>
    <property type="match status" value="1"/>
</dbReference>
<name>A0A194RJN9_PAPMA</name>
<keyword evidence="5" id="KW-0472">Membrane</keyword>
<feature type="domain" description="Ig-like" evidence="7">
    <location>
        <begin position="264"/>
        <end position="373"/>
    </location>
</feature>
<dbReference type="Proteomes" id="UP000053240">
    <property type="component" value="Unassembled WGS sequence"/>
</dbReference>
<accession>A0A194RJN9</accession>
<dbReference type="InterPro" id="IPR036179">
    <property type="entry name" value="Ig-like_dom_sf"/>
</dbReference>
<protein>
    <submittedName>
        <fullName evidence="8">Reticulon-4 receptor-like 2</fullName>
    </submittedName>
</protein>
<keyword evidence="5" id="KW-0812">Transmembrane</keyword>
<dbReference type="Pfam" id="PF13855">
    <property type="entry name" value="LRR_8"/>
    <property type="match status" value="2"/>
</dbReference>